<dbReference type="Gene3D" id="2.30.30.100">
    <property type="match status" value="1"/>
</dbReference>
<keyword evidence="8" id="KW-1185">Reference proteome</keyword>
<dbReference type="Pfam" id="PF03099">
    <property type="entry name" value="BPL_LplA_LipB"/>
    <property type="match status" value="1"/>
</dbReference>
<keyword evidence="2" id="KW-0547">Nucleotide-binding</keyword>
<dbReference type="HOGENOM" id="CLU_051096_3_0_9"/>
<feature type="domain" description="BPL/LPL catalytic" evidence="6">
    <location>
        <begin position="3"/>
        <end position="192"/>
    </location>
</feature>
<evidence type="ECO:0000256" key="2">
    <source>
        <dbReference type="ARBA" id="ARBA00022741"/>
    </source>
</evidence>
<dbReference type="Proteomes" id="UP000032431">
    <property type="component" value="Chromosome I"/>
</dbReference>
<evidence type="ECO:0000256" key="1">
    <source>
        <dbReference type="ARBA" id="ARBA00022598"/>
    </source>
</evidence>
<dbReference type="EMBL" id="LM995447">
    <property type="protein sequence ID" value="CDZ24576.1"/>
    <property type="molecule type" value="Genomic_DNA"/>
</dbReference>
<dbReference type="PANTHER" id="PTHR12835">
    <property type="entry name" value="BIOTIN PROTEIN LIGASE"/>
    <property type="match status" value="1"/>
</dbReference>
<dbReference type="STRING" id="29343.CCDG5_1466"/>
<dbReference type="EC" id="6.3.4.15" evidence="5"/>
<gene>
    <name evidence="7" type="ORF">CCDG5_1466</name>
</gene>
<dbReference type="InterPro" id="IPR004143">
    <property type="entry name" value="BPL_LPL_catalytic"/>
</dbReference>
<dbReference type="GO" id="GO:0005737">
    <property type="term" value="C:cytoplasm"/>
    <property type="evidence" value="ECO:0007669"/>
    <property type="project" value="TreeGrafter"/>
</dbReference>
<dbReference type="PANTHER" id="PTHR12835:SF5">
    <property type="entry name" value="BIOTIN--PROTEIN LIGASE"/>
    <property type="match status" value="1"/>
</dbReference>
<dbReference type="SUPFAM" id="SSF50037">
    <property type="entry name" value="C-terminal domain of transcriptional repressors"/>
    <property type="match status" value="1"/>
</dbReference>
<organism evidence="7 8">
    <name type="scientific">[Clostridium] cellulosi</name>
    <dbReference type="NCBI Taxonomy" id="29343"/>
    <lineage>
        <taxon>Bacteria</taxon>
        <taxon>Bacillati</taxon>
        <taxon>Bacillota</taxon>
        <taxon>Clostridia</taxon>
        <taxon>Eubacteriales</taxon>
        <taxon>Oscillospiraceae</taxon>
        <taxon>Oscillospiraceae incertae sedis</taxon>
    </lineage>
</organism>
<keyword evidence="1" id="KW-0436">Ligase</keyword>
<dbReference type="PROSITE" id="PS51733">
    <property type="entry name" value="BPL_LPL_CATALYTIC"/>
    <property type="match status" value="1"/>
</dbReference>
<sequence>MTEQKIQELLTTKYTGRSLFCFEKLNSTNDFLKDAAENIPNGSAAVTMDQLAGKGRRGHGWAGAKGQMAAISVLFKDKDTGGIPLSLISALAVTRTLNNLCKSKEFKIKWPNDIILYGKKVCGILCESKITDGGCITVCGIGVNLTQKPEFFKNAGIPHGASIKMLTGIDLEPEKVVAGILNSLEDIRENISPKEFFDEYTASCITIGRQVKAITPEGEIYGKAVGVNADGTLNIESGGKTIKLASSEVSVRGIMGYI</sequence>
<dbReference type="GO" id="GO:0004077">
    <property type="term" value="F:biotin--[biotin carboxyl-carrier protein] ligase activity"/>
    <property type="evidence" value="ECO:0007669"/>
    <property type="project" value="UniProtKB-EC"/>
</dbReference>
<dbReference type="Gene3D" id="3.30.930.10">
    <property type="entry name" value="Bira Bifunctional Protein, Domain 2"/>
    <property type="match status" value="1"/>
</dbReference>
<evidence type="ECO:0000259" key="6">
    <source>
        <dbReference type="PROSITE" id="PS51733"/>
    </source>
</evidence>
<keyword evidence="4" id="KW-0092">Biotin</keyword>
<dbReference type="NCBIfam" id="TIGR00121">
    <property type="entry name" value="birA_ligase"/>
    <property type="match status" value="1"/>
</dbReference>
<accession>A0A078KLH2</accession>
<evidence type="ECO:0000313" key="8">
    <source>
        <dbReference type="Proteomes" id="UP000032431"/>
    </source>
</evidence>
<dbReference type="GO" id="GO:0005524">
    <property type="term" value="F:ATP binding"/>
    <property type="evidence" value="ECO:0007669"/>
    <property type="project" value="UniProtKB-KW"/>
</dbReference>
<reference evidence="8" key="1">
    <citation type="submission" date="2014-07" db="EMBL/GenBank/DDBJ databases">
        <authorList>
            <person name="Wibberg D."/>
        </authorList>
    </citation>
    <scope>NUCLEOTIDE SEQUENCE [LARGE SCALE GENOMIC DNA]</scope>
    <source>
        <strain evidence="8">DG5</strain>
    </source>
</reference>
<keyword evidence="3" id="KW-0067">ATP-binding</keyword>
<dbReference type="Pfam" id="PF02237">
    <property type="entry name" value="BPL_C"/>
    <property type="match status" value="1"/>
</dbReference>
<name>A0A078KLH2_9FIRM</name>
<dbReference type="CDD" id="cd16442">
    <property type="entry name" value="BPL"/>
    <property type="match status" value="1"/>
</dbReference>
<evidence type="ECO:0000256" key="5">
    <source>
        <dbReference type="ARBA" id="ARBA00024227"/>
    </source>
</evidence>
<evidence type="ECO:0000256" key="4">
    <source>
        <dbReference type="ARBA" id="ARBA00023267"/>
    </source>
</evidence>
<dbReference type="InterPro" id="IPR008988">
    <property type="entry name" value="Transcriptional_repressor_C"/>
</dbReference>
<dbReference type="AlphaFoldDB" id="A0A078KLH2"/>
<dbReference type="KEGG" id="ccel:CCDG5_1466"/>
<dbReference type="SUPFAM" id="SSF55681">
    <property type="entry name" value="Class II aaRS and biotin synthetases"/>
    <property type="match status" value="1"/>
</dbReference>
<dbReference type="InterPro" id="IPR045864">
    <property type="entry name" value="aa-tRNA-synth_II/BPL/LPL"/>
</dbReference>
<proteinExistence type="predicted"/>
<protein>
    <recommendedName>
        <fullName evidence="5">biotin--[biotin carboxyl-carrier protein] ligase</fullName>
        <ecNumber evidence="5">6.3.4.15</ecNumber>
    </recommendedName>
</protein>
<evidence type="ECO:0000313" key="7">
    <source>
        <dbReference type="EMBL" id="CDZ24576.1"/>
    </source>
</evidence>
<dbReference type="GO" id="GO:0016740">
    <property type="term" value="F:transferase activity"/>
    <property type="evidence" value="ECO:0007669"/>
    <property type="project" value="UniProtKB-ARBA"/>
</dbReference>
<dbReference type="InterPro" id="IPR004408">
    <property type="entry name" value="Biotin_CoA_COase_ligase"/>
</dbReference>
<dbReference type="OrthoDB" id="9807064at2"/>
<dbReference type="InterPro" id="IPR003142">
    <property type="entry name" value="BPL_C"/>
</dbReference>
<dbReference type="PATRIC" id="fig|29343.3.peg.1544"/>
<evidence type="ECO:0000256" key="3">
    <source>
        <dbReference type="ARBA" id="ARBA00022840"/>
    </source>
</evidence>
<dbReference type="GO" id="GO:0009249">
    <property type="term" value="P:protein lipoylation"/>
    <property type="evidence" value="ECO:0007669"/>
    <property type="project" value="UniProtKB-ARBA"/>
</dbReference>